<keyword evidence="1" id="KW-1133">Transmembrane helix</keyword>
<evidence type="ECO:0000313" key="3">
    <source>
        <dbReference type="Proteomes" id="UP000450000"/>
    </source>
</evidence>
<evidence type="ECO:0000313" key="2">
    <source>
        <dbReference type="EMBL" id="MQS17526.1"/>
    </source>
</evidence>
<reference evidence="2 3" key="1">
    <citation type="submission" date="2019-09" db="EMBL/GenBank/DDBJ databases">
        <title>Genome Sequences of Streptomyces kaniharaensis ATCC 21070.</title>
        <authorList>
            <person name="Zhu W."/>
            <person name="De Crecy-Lagard V."/>
            <person name="Richards N.G."/>
        </authorList>
    </citation>
    <scope>NUCLEOTIDE SEQUENCE [LARGE SCALE GENOMIC DNA]</scope>
    <source>
        <strain evidence="2 3">SF-557</strain>
    </source>
</reference>
<evidence type="ECO:0000256" key="1">
    <source>
        <dbReference type="SAM" id="Phobius"/>
    </source>
</evidence>
<dbReference type="RefSeq" id="WP_153470614.1">
    <property type="nucleotide sequence ID" value="NZ_WBOF01000005.1"/>
</dbReference>
<name>A0A6N7L0L5_9ACTN</name>
<keyword evidence="1" id="KW-0472">Membrane</keyword>
<protein>
    <submittedName>
        <fullName evidence="2">Uncharacterized protein</fullName>
    </submittedName>
</protein>
<gene>
    <name evidence="2" type="ORF">F7Q99_36410</name>
</gene>
<organism evidence="2 3">
    <name type="scientific">Streptomyces kaniharaensis</name>
    <dbReference type="NCBI Taxonomy" id="212423"/>
    <lineage>
        <taxon>Bacteria</taxon>
        <taxon>Bacillati</taxon>
        <taxon>Actinomycetota</taxon>
        <taxon>Actinomycetes</taxon>
        <taxon>Kitasatosporales</taxon>
        <taxon>Streptomycetaceae</taxon>
        <taxon>Streptomyces</taxon>
    </lineage>
</organism>
<comment type="caution">
    <text evidence="2">The sequence shown here is derived from an EMBL/GenBank/DDBJ whole genome shotgun (WGS) entry which is preliminary data.</text>
</comment>
<feature type="transmembrane region" description="Helical" evidence="1">
    <location>
        <begin position="51"/>
        <end position="72"/>
    </location>
</feature>
<proteinExistence type="predicted"/>
<dbReference type="OrthoDB" id="4334934at2"/>
<accession>A0A6N7L0L5</accession>
<dbReference type="Proteomes" id="UP000450000">
    <property type="component" value="Unassembled WGS sequence"/>
</dbReference>
<keyword evidence="1" id="KW-0812">Transmembrane</keyword>
<dbReference type="AlphaFoldDB" id="A0A6N7L0L5"/>
<keyword evidence="3" id="KW-1185">Reference proteome</keyword>
<dbReference type="EMBL" id="WBOF01000005">
    <property type="protein sequence ID" value="MQS17526.1"/>
    <property type="molecule type" value="Genomic_DNA"/>
</dbReference>
<feature type="transmembrane region" description="Helical" evidence="1">
    <location>
        <begin position="26"/>
        <end position="44"/>
    </location>
</feature>
<sequence>MAAHDTVLAGAVQNFGNSWSTTLLDWVANGLMIALGAILIIHAIRKMSIKSAIGGAVGLVICWSIFAGRFVISDMFQTEYKDPGKNSVQIPGDPNIGAPPLPTVAFQGRL</sequence>